<keyword evidence="3" id="KW-1185">Reference proteome</keyword>
<accession>A0A0M4HEM9</accession>
<dbReference type="RefSeq" id="WP_053775912.1">
    <property type="nucleotide sequence ID" value="NZ_CP012575.1"/>
</dbReference>
<geneLocation type="plasmid" evidence="2 3">
    <name>pCM2_1101</name>
</geneLocation>
<name>A0A0M4HEM9_9MICO</name>
<organism evidence="2 3">
    <name type="scientific">Clavibacter capsici</name>
    <dbReference type="NCBI Taxonomy" id="1874630"/>
    <lineage>
        <taxon>Bacteria</taxon>
        <taxon>Bacillati</taxon>
        <taxon>Actinomycetota</taxon>
        <taxon>Actinomycetes</taxon>
        <taxon>Micrococcales</taxon>
        <taxon>Microbacteriaceae</taxon>
        <taxon>Clavibacter</taxon>
    </lineage>
</organism>
<keyword evidence="2" id="KW-0614">Plasmid</keyword>
<dbReference type="EMBL" id="CP048050">
    <property type="protein sequence ID" value="QIS46511.1"/>
    <property type="molecule type" value="Genomic_DNA"/>
</dbReference>
<gene>
    <name evidence="2" type="ORF">GW570_15150</name>
</gene>
<evidence type="ECO:0000256" key="1">
    <source>
        <dbReference type="SAM" id="MobiDB-lite"/>
    </source>
</evidence>
<evidence type="ECO:0000313" key="3">
    <source>
        <dbReference type="Proteomes" id="UP000503164"/>
    </source>
</evidence>
<proteinExistence type="predicted"/>
<feature type="region of interest" description="Disordered" evidence="1">
    <location>
        <begin position="1"/>
        <end position="49"/>
    </location>
</feature>
<dbReference type="KEGG" id="ccap:AES38_14960"/>
<evidence type="ECO:0000313" key="2">
    <source>
        <dbReference type="EMBL" id="QIS46511.1"/>
    </source>
</evidence>
<dbReference type="AlphaFoldDB" id="A0A0M4HEM9"/>
<dbReference type="Proteomes" id="UP000503164">
    <property type="component" value="Plasmid pCM2_1101"/>
</dbReference>
<protein>
    <submittedName>
        <fullName evidence="2">Uncharacterized protein</fullName>
    </submittedName>
</protein>
<sequence length="333" mass="36760">MLDATIRRSLHSREGGMSGRKAKASRGQARREAERARRSGGGGSVAATLDPEIGPIPLASDISPYLGDGAAAKAFRDGAVALIELGQRQHAYFGRDPARVTAAKDADGRDVLVTSDELPEEWTELFARSIIWLRTSLDYLAYELTMAHTPDADPRLIGFPISRRPWDVKAKAREKIAAMSPESQQIIEELQPYHTPGEDRPHHPLIVLDELRQLYAHRRPAVMLTAVTSTSALTHPVGMRGNVKVDIGRPAFESDTPFATPCLPSSNPWRGTEYAGGPEREYPTWAQVNFDVCMGPDTAISDGTRIHQMMNHLYDQIQEHVLARLLGVKMPQD</sequence>
<reference evidence="2 3" key="1">
    <citation type="journal article" date="2020" name="Mol. Plant Pathol.">
        <title>Plasmid composition and the chpG gene determine the virulence level of Clavibacter capsici natural isolates in pepper.</title>
        <authorList>
            <person name="Hwang I.S."/>
            <person name="Lee H.M."/>
            <person name="Oh E.J."/>
            <person name="Lee S."/>
            <person name="Heu S."/>
            <person name="Oh C.S."/>
        </authorList>
    </citation>
    <scope>NUCLEOTIDE SEQUENCE [LARGE SCALE GENOMIC DNA]</scope>
    <source>
        <strain evidence="2 3">1101</strain>
    </source>
</reference>